<comment type="caution">
    <text evidence="1">The sequence shown here is derived from an EMBL/GenBank/DDBJ whole genome shotgun (WGS) entry which is preliminary data.</text>
</comment>
<gene>
    <name evidence="1" type="ORF">A2856_00380</name>
</gene>
<dbReference type="EMBL" id="MGDT01000004">
    <property type="protein sequence ID" value="OGL66945.1"/>
    <property type="molecule type" value="Genomic_DNA"/>
</dbReference>
<dbReference type="Pfam" id="PF13189">
    <property type="entry name" value="Cytidylate_kin2"/>
    <property type="match status" value="1"/>
</dbReference>
<name>A0A1F7TLT4_9BACT</name>
<proteinExistence type="predicted"/>
<evidence type="ECO:0000313" key="1">
    <source>
        <dbReference type="EMBL" id="OGL66945.1"/>
    </source>
</evidence>
<dbReference type="Gene3D" id="3.40.50.300">
    <property type="entry name" value="P-loop containing nucleotide triphosphate hydrolases"/>
    <property type="match status" value="1"/>
</dbReference>
<dbReference type="SUPFAM" id="SSF52540">
    <property type="entry name" value="P-loop containing nucleoside triphosphate hydrolases"/>
    <property type="match status" value="1"/>
</dbReference>
<reference evidence="1 2" key="1">
    <citation type="journal article" date="2016" name="Nat. Commun.">
        <title>Thousands of microbial genomes shed light on interconnected biogeochemical processes in an aquifer system.</title>
        <authorList>
            <person name="Anantharaman K."/>
            <person name="Brown C.T."/>
            <person name="Hug L.A."/>
            <person name="Sharon I."/>
            <person name="Castelle C.J."/>
            <person name="Probst A.J."/>
            <person name="Thomas B.C."/>
            <person name="Singh A."/>
            <person name="Wilkins M.J."/>
            <person name="Karaoz U."/>
            <person name="Brodie E.L."/>
            <person name="Williams K.H."/>
            <person name="Hubbard S.S."/>
            <person name="Banfield J.F."/>
        </authorList>
    </citation>
    <scope>NUCLEOTIDE SEQUENCE [LARGE SCALE GENOMIC DNA]</scope>
</reference>
<dbReference type="InterPro" id="IPR027417">
    <property type="entry name" value="P-loop_NTPase"/>
</dbReference>
<sequence>MVITLSGLPGSGKTTIASMLAERLGVNWYSMGDLRGKMAAERGLTIDQLNELGEKEAFTDKEVDDYQAKLGVSGESFVIDGRLSWHFIPDAFKVFLYVDPSVGAQRVIDSQKHKERPDEQAYVSVEDAERVLCARMESDQRRYQKYYGLDILKRDNYNLWIDTSKLTPQQIVATILAAVEARQA</sequence>
<evidence type="ECO:0008006" key="3">
    <source>
        <dbReference type="Google" id="ProtNLM"/>
    </source>
</evidence>
<organism evidence="1 2">
    <name type="scientific">Candidatus Uhrbacteria bacterium RIFCSPHIGHO2_01_FULL_63_20</name>
    <dbReference type="NCBI Taxonomy" id="1802385"/>
    <lineage>
        <taxon>Bacteria</taxon>
        <taxon>Candidatus Uhriibacteriota</taxon>
    </lineage>
</organism>
<dbReference type="Proteomes" id="UP000177885">
    <property type="component" value="Unassembled WGS sequence"/>
</dbReference>
<dbReference type="AlphaFoldDB" id="A0A1F7TLT4"/>
<evidence type="ECO:0000313" key="2">
    <source>
        <dbReference type="Proteomes" id="UP000177885"/>
    </source>
</evidence>
<accession>A0A1F7TLT4</accession>
<dbReference type="STRING" id="1802385.A2856_00380"/>
<protein>
    <recommendedName>
        <fullName evidence="3">(d)CMP kinase</fullName>
    </recommendedName>
</protein>